<feature type="transmembrane region" description="Helical" evidence="9">
    <location>
        <begin position="588"/>
        <end position="608"/>
    </location>
</feature>
<dbReference type="PANTHER" id="PTHR31503">
    <property type="entry name" value="VACUOLAR CALCIUM ION TRANSPORTER"/>
    <property type="match status" value="1"/>
</dbReference>
<dbReference type="CDD" id="cd00051">
    <property type="entry name" value="EFh"/>
    <property type="match status" value="1"/>
</dbReference>
<dbReference type="GO" id="GO:0015369">
    <property type="term" value="F:calcium:proton antiporter activity"/>
    <property type="evidence" value="ECO:0007669"/>
    <property type="project" value="TreeGrafter"/>
</dbReference>
<feature type="domain" description="EF-hand" evidence="11">
    <location>
        <begin position="391"/>
        <end position="426"/>
    </location>
</feature>
<feature type="transmembrane region" description="Helical" evidence="9">
    <location>
        <begin position="517"/>
        <end position="536"/>
    </location>
</feature>
<evidence type="ECO:0000313" key="13">
    <source>
        <dbReference type="Proteomes" id="UP000306102"/>
    </source>
</evidence>
<evidence type="ECO:0000256" key="7">
    <source>
        <dbReference type="ARBA" id="ARBA00023065"/>
    </source>
</evidence>
<dbReference type="SMART" id="SM00054">
    <property type="entry name" value="EFh"/>
    <property type="match status" value="3"/>
</dbReference>
<keyword evidence="5" id="KW-0106">Calcium</keyword>
<name>A0A4V3WL60_CAMSN</name>
<evidence type="ECO:0000256" key="8">
    <source>
        <dbReference type="ARBA" id="ARBA00023136"/>
    </source>
</evidence>
<dbReference type="GO" id="GO:0006874">
    <property type="term" value="P:intracellular calcium ion homeostasis"/>
    <property type="evidence" value="ECO:0007669"/>
    <property type="project" value="TreeGrafter"/>
</dbReference>
<keyword evidence="10" id="KW-0732">Signal</keyword>
<feature type="transmembrane region" description="Helical" evidence="9">
    <location>
        <begin position="614"/>
        <end position="635"/>
    </location>
</feature>
<reference evidence="12 13" key="1">
    <citation type="journal article" date="2018" name="Proc. Natl. Acad. Sci. U.S.A.">
        <title>Draft genome sequence of Camellia sinensis var. sinensis provides insights into the evolution of the tea genome and tea quality.</title>
        <authorList>
            <person name="Wei C."/>
            <person name="Yang H."/>
            <person name="Wang S."/>
            <person name="Zhao J."/>
            <person name="Liu C."/>
            <person name="Gao L."/>
            <person name="Xia E."/>
            <person name="Lu Y."/>
            <person name="Tai Y."/>
            <person name="She G."/>
            <person name="Sun J."/>
            <person name="Cao H."/>
            <person name="Tong W."/>
            <person name="Gao Q."/>
            <person name="Li Y."/>
            <person name="Deng W."/>
            <person name="Jiang X."/>
            <person name="Wang W."/>
            <person name="Chen Q."/>
            <person name="Zhang S."/>
            <person name="Li H."/>
            <person name="Wu J."/>
            <person name="Wang P."/>
            <person name="Li P."/>
            <person name="Shi C."/>
            <person name="Zheng F."/>
            <person name="Jian J."/>
            <person name="Huang B."/>
            <person name="Shan D."/>
            <person name="Shi M."/>
            <person name="Fang C."/>
            <person name="Yue Y."/>
            <person name="Li F."/>
            <person name="Li D."/>
            <person name="Wei S."/>
            <person name="Han B."/>
            <person name="Jiang C."/>
            <person name="Yin Y."/>
            <person name="Xia T."/>
            <person name="Zhang Z."/>
            <person name="Bennetzen J.L."/>
            <person name="Zhao S."/>
            <person name="Wan X."/>
        </authorList>
    </citation>
    <scope>NUCLEOTIDE SEQUENCE [LARGE SCALE GENOMIC DNA]</scope>
    <source>
        <strain evidence="13">cv. Shuchazao</strain>
        <tissue evidence="12">Leaf</tissue>
    </source>
</reference>
<evidence type="ECO:0000313" key="12">
    <source>
        <dbReference type="EMBL" id="THG03487.1"/>
    </source>
</evidence>
<evidence type="ECO:0000256" key="4">
    <source>
        <dbReference type="ARBA" id="ARBA00022692"/>
    </source>
</evidence>
<dbReference type="PANTHER" id="PTHR31503:SF85">
    <property type="entry name" value="CALCIUM-BINDING EF-HAND FAMILY PROTEIN"/>
    <property type="match status" value="1"/>
</dbReference>
<evidence type="ECO:0000256" key="10">
    <source>
        <dbReference type="SAM" id="SignalP"/>
    </source>
</evidence>
<feature type="transmembrane region" description="Helical" evidence="9">
    <location>
        <begin position="72"/>
        <end position="88"/>
    </location>
</feature>
<dbReference type="Proteomes" id="UP000306102">
    <property type="component" value="Unassembled WGS sequence"/>
</dbReference>
<evidence type="ECO:0000259" key="11">
    <source>
        <dbReference type="PROSITE" id="PS50222"/>
    </source>
</evidence>
<dbReference type="InterPro" id="IPR002048">
    <property type="entry name" value="EF_hand_dom"/>
</dbReference>
<feature type="transmembrane region" description="Helical" evidence="9">
    <location>
        <begin position="236"/>
        <end position="257"/>
    </location>
</feature>
<keyword evidence="2" id="KW-0813">Transport</keyword>
<feature type="domain" description="EF-hand" evidence="11">
    <location>
        <begin position="300"/>
        <end position="335"/>
    </location>
</feature>
<keyword evidence="6 9" id="KW-1133">Transmembrane helix</keyword>
<evidence type="ECO:0000256" key="9">
    <source>
        <dbReference type="SAM" id="Phobius"/>
    </source>
</evidence>
<feature type="transmembrane region" description="Helical" evidence="9">
    <location>
        <begin position="139"/>
        <end position="164"/>
    </location>
</feature>
<dbReference type="EMBL" id="SDRB02010950">
    <property type="protein sequence ID" value="THG03487.1"/>
    <property type="molecule type" value="Genomic_DNA"/>
</dbReference>
<dbReference type="SUPFAM" id="SSF47473">
    <property type="entry name" value="EF-hand"/>
    <property type="match status" value="1"/>
</dbReference>
<sequence length="669" mass="74698">MANLAALCVAFLILVVGKVQGRFLRLNSSELLVSDGVDHVDYQPPFLSLNGMFSSSETCEHYYGFLPCADNIGGYLFQIVVYNYLLASGEKFLTMGSKQLFNIIGTGFFGDVFEILMVLPEIMVSLISGLTEDDAQSRVSVAVGMYAGSTVFCLTLQWGMCVIFGRKGFTTEKSNSQDSEPPSTSKPSLIKEKLFFLTDSGITTDKKTSYTAGSASFLIPFIIVQLSNIVNTSSGSRLVLLIALIVSVLGLISYFMYQIFDPWIQERSLEYAKYENLLAGFLHHFQRHAQGKLVTNEGSPNIPVIKSLFARIDKDGDQTVSVSELEALILDIKSGKANVEKEYAVAEVVQPWIETKRDALAKIERLMSRILKHVQNKALEAEGLLTDDGRPNIDRMKSLFDEFDSNKNKFISQEELKEVIQHIKFGNVKFDHDVVVAEVMNDFDKNGDLMISEEEFVNGITKWVDKATRVANSNDTKRFIDEFDQIAWKEVDSVVYNVEENRSIIHKLLSWDCLKSVLQIILGVAIVTFLAEPLIYSTLDLSVALGLPTFYISFVIIPIALKFKLAVSAIFPASQKSLRTASLTFSEIYGGVVMNNITGLSILLAIVYTKGLTWDYSVEVLAVLVVCGIIGFLAFFRSTYPLWTCIMAFLLYPFSLVLVYFLHYAVGWD</sequence>
<dbReference type="Gene3D" id="1.10.238.10">
    <property type="entry name" value="EF-hand"/>
    <property type="match status" value="1"/>
</dbReference>
<comment type="caution">
    <text evidence="12">The sequence shown here is derived from an EMBL/GenBank/DDBJ whole genome shotgun (WGS) entry which is preliminary data.</text>
</comment>
<evidence type="ECO:0000256" key="1">
    <source>
        <dbReference type="ARBA" id="ARBA00004127"/>
    </source>
</evidence>
<evidence type="ECO:0000256" key="2">
    <source>
        <dbReference type="ARBA" id="ARBA00022448"/>
    </source>
</evidence>
<accession>A0A4V3WL60</accession>
<dbReference type="GO" id="GO:0016020">
    <property type="term" value="C:membrane"/>
    <property type="evidence" value="ECO:0007669"/>
    <property type="project" value="InterPro"/>
</dbReference>
<feature type="transmembrane region" description="Helical" evidence="9">
    <location>
        <begin position="100"/>
        <end position="119"/>
    </location>
</feature>
<proteinExistence type="predicted"/>
<organism evidence="12 13">
    <name type="scientific">Camellia sinensis var. sinensis</name>
    <name type="common">China tea</name>
    <dbReference type="NCBI Taxonomy" id="542762"/>
    <lineage>
        <taxon>Eukaryota</taxon>
        <taxon>Viridiplantae</taxon>
        <taxon>Streptophyta</taxon>
        <taxon>Embryophyta</taxon>
        <taxon>Tracheophyta</taxon>
        <taxon>Spermatophyta</taxon>
        <taxon>Magnoliopsida</taxon>
        <taxon>eudicotyledons</taxon>
        <taxon>Gunneridae</taxon>
        <taxon>Pentapetalae</taxon>
        <taxon>asterids</taxon>
        <taxon>Ericales</taxon>
        <taxon>Theaceae</taxon>
        <taxon>Camellia</taxon>
    </lineage>
</organism>
<feature type="signal peptide" evidence="10">
    <location>
        <begin position="1"/>
        <end position="21"/>
    </location>
</feature>
<dbReference type="InterPro" id="IPR004713">
    <property type="entry name" value="CaH_exchang"/>
</dbReference>
<evidence type="ECO:0000256" key="6">
    <source>
        <dbReference type="ARBA" id="ARBA00022989"/>
    </source>
</evidence>
<dbReference type="PROSITE" id="PS00018">
    <property type="entry name" value="EF_HAND_1"/>
    <property type="match status" value="2"/>
</dbReference>
<dbReference type="AlphaFoldDB" id="A0A4V3WL60"/>
<dbReference type="Pfam" id="PF13499">
    <property type="entry name" value="EF-hand_7"/>
    <property type="match status" value="1"/>
</dbReference>
<dbReference type="GO" id="GO:0005509">
    <property type="term" value="F:calcium ion binding"/>
    <property type="evidence" value="ECO:0007669"/>
    <property type="project" value="InterPro"/>
</dbReference>
<keyword evidence="7" id="KW-0406">Ion transport</keyword>
<keyword evidence="4 9" id="KW-0812">Transmembrane</keyword>
<dbReference type="Pfam" id="PF01699">
    <property type="entry name" value="Na_Ca_ex"/>
    <property type="match status" value="1"/>
</dbReference>
<feature type="domain" description="EF-hand" evidence="11">
    <location>
        <begin position="431"/>
        <end position="466"/>
    </location>
</feature>
<feature type="chain" id="PRO_5020557093" description="EF-hand domain-containing protein" evidence="10">
    <location>
        <begin position="22"/>
        <end position="669"/>
    </location>
</feature>
<comment type="subcellular location">
    <subcellularLocation>
        <location evidence="1">Endomembrane system</location>
        <topology evidence="1">Multi-pass membrane protein</topology>
    </subcellularLocation>
</comment>
<feature type="transmembrane region" description="Helical" evidence="9">
    <location>
        <begin position="548"/>
        <end position="567"/>
    </location>
</feature>
<keyword evidence="13" id="KW-1185">Reference proteome</keyword>
<dbReference type="GO" id="GO:0012505">
    <property type="term" value="C:endomembrane system"/>
    <property type="evidence" value="ECO:0007669"/>
    <property type="project" value="UniProtKB-SubCell"/>
</dbReference>
<evidence type="ECO:0000256" key="5">
    <source>
        <dbReference type="ARBA" id="ARBA00022837"/>
    </source>
</evidence>
<dbReference type="PROSITE" id="PS50222">
    <property type="entry name" value="EF_HAND_2"/>
    <property type="match status" value="3"/>
</dbReference>
<dbReference type="InterPro" id="IPR011992">
    <property type="entry name" value="EF-hand-dom_pair"/>
</dbReference>
<feature type="transmembrane region" description="Helical" evidence="9">
    <location>
        <begin position="642"/>
        <end position="666"/>
    </location>
</feature>
<protein>
    <recommendedName>
        <fullName evidence="11">EF-hand domain-containing protein</fullName>
    </recommendedName>
</protein>
<keyword evidence="3" id="KW-0050">Antiport</keyword>
<dbReference type="InterPro" id="IPR004837">
    <property type="entry name" value="NaCa_Exmemb"/>
</dbReference>
<evidence type="ECO:0000256" key="3">
    <source>
        <dbReference type="ARBA" id="ARBA00022449"/>
    </source>
</evidence>
<keyword evidence="8 9" id="KW-0472">Membrane</keyword>
<dbReference type="InterPro" id="IPR018247">
    <property type="entry name" value="EF_Hand_1_Ca_BS"/>
</dbReference>
<gene>
    <name evidence="12" type="ORF">TEA_018709</name>
</gene>